<feature type="domain" description="Late nodulin" evidence="2">
    <location>
        <begin position="7"/>
        <end position="61"/>
    </location>
</feature>
<reference evidence="3" key="1">
    <citation type="journal article" date="2020" name="Mol. Cell">
        <title>Proteome analysis reveals a significant host-specific response in Rhizobium leguminosarum bv viciae endosymbiotic cells.</title>
        <authorList>
            <person name="Duran D."/>
            <person name="Albareda M."/>
            <person name="Marina A."/>
            <person name="Garcia C."/>
            <person name="Ruiz-Argueso T."/>
            <person name="Palacios J."/>
        </authorList>
    </citation>
    <scope>NUCLEOTIDE SEQUENCE</scope>
    <source>
        <tissue evidence="3">Root nodules</tissue>
    </source>
</reference>
<feature type="signal peptide" evidence="1">
    <location>
        <begin position="1"/>
        <end position="29"/>
    </location>
</feature>
<dbReference type="AlphaFoldDB" id="A0A7T8DV76"/>
<evidence type="ECO:0000259" key="2">
    <source>
        <dbReference type="Pfam" id="PF07127"/>
    </source>
</evidence>
<feature type="chain" id="PRO_5030598902" evidence="1">
    <location>
        <begin position="30"/>
        <end position="70"/>
    </location>
</feature>
<dbReference type="InterPro" id="IPR009810">
    <property type="entry name" value="Nodulin_late_dom"/>
</dbReference>
<proteinExistence type="evidence at transcript level"/>
<keyword evidence="1" id="KW-0732">Signal</keyword>
<evidence type="ECO:0000313" key="3">
    <source>
        <dbReference type="EMBL" id="QQO74691.1"/>
    </source>
</evidence>
<dbReference type="GO" id="GO:0046872">
    <property type="term" value="F:metal ion binding"/>
    <property type="evidence" value="ECO:0007669"/>
    <property type="project" value="InterPro"/>
</dbReference>
<organism evidence="3">
    <name type="scientific">Lens culinaris</name>
    <name type="common">Lentil</name>
    <name type="synonym">Cicer lens</name>
    <dbReference type="NCBI Taxonomy" id="3864"/>
    <lineage>
        <taxon>Eukaryota</taxon>
        <taxon>Viridiplantae</taxon>
        <taxon>Streptophyta</taxon>
        <taxon>Embryophyta</taxon>
        <taxon>Tracheophyta</taxon>
        <taxon>Spermatophyta</taxon>
        <taxon>Magnoliopsida</taxon>
        <taxon>eudicotyledons</taxon>
        <taxon>Gunneridae</taxon>
        <taxon>Pentapetalae</taxon>
        <taxon>rosids</taxon>
        <taxon>fabids</taxon>
        <taxon>Fabales</taxon>
        <taxon>Fabaceae</taxon>
        <taxon>Papilionoideae</taxon>
        <taxon>50 kb inversion clade</taxon>
        <taxon>NPAAA clade</taxon>
        <taxon>Hologalegina</taxon>
        <taxon>IRL clade</taxon>
        <taxon>Fabeae</taxon>
        <taxon>Lens</taxon>
    </lineage>
</organism>
<evidence type="ECO:0000256" key="1">
    <source>
        <dbReference type="SAM" id="SignalP"/>
    </source>
</evidence>
<protein>
    <submittedName>
        <fullName evidence="3">Nodule-specific cysteine-rich peptide L23</fullName>
    </submittedName>
</protein>
<dbReference type="EMBL" id="MT371173">
    <property type="protein sequence ID" value="QQO74691.1"/>
    <property type="molecule type" value="mRNA"/>
</dbReference>
<dbReference type="Pfam" id="PF07127">
    <property type="entry name" value="Nodulin_late"/>
    <property type="match status" value="1"/>
</dbReference>
<sequence length="70" mass="8244">MQREEKMAKTFKFVYVIILVLYLFFVVKGSDVQVKCQNDADCPQISDFIPIFYKCINNICEVLKPKPFFV</sequence>
<name>A0A7T8DV76_LENCU</name>
<accession>A0A7T8DV76</accession>